<protein>
    <submittedName>
        <fullName evidence="1">Uncharacterized protein</fullName>
    </submittedName>
</protein>
<evidence type="ECO:0000313" key="2">
    <source>
        <dbReference type="Proteomes" id="UP000010364"/>
    </source>
</evidence>
<dbReference type="RefSeq" id="YP_007349208.1">
    <property type="nucleotide sequence ID" value="NC_020081.2"/>
</dbReference>
<organism evidence="1 2">
    <name type="scientific">Bacillus phage phiAGATE</name>
    <dbReference type="NCBI Taxonomy" id="1204533"/>
    <lineage>
        <taxon>Viruses</taxon>
        <taxon>Duplodnaviria</taxon>
        <taxon>Heunggongvirae</taxon>
        <taxon>Uroviricota</taxon>
        <taxon>Caudoviricetes</taxon>
        <taxon>Herelleviridae</taxon>
        <taxon>Bastillevirinae</taxon>
        <taxon>Agatevirus</taxon>
        <taxon>Agatevirus agate</taxon>
    </lineage>
</organism>
<dbReference type="KEGG" id="vg:17860666"/>
<reference evidence="1" key="1">
    <citation type="submission" date="2013-11" db="EMBL/GenBank/DDBJ databases">
        <title>Discovery of phiAGATE novel phage infecting Bacillus pumilus leads to new insights in phylogeny of subfamily Spounavirinae.</title>
        <authorList>
            <person name="Barylski J."/>
            <person name="Nowicki G."/>
            <person name="Gozdzicka-Jozefiak A."/>
        </authorList>
    </citation>
    <scope>NUCLEOTIDE SEQUENCE [LARGE SCALE GENOMIC DNA]</scope>
</reference>
<dbReference type="EMBL" id="JX238501">
    <property type="protein sequence ID" value="AGB62615.1"/>
    <property type="molecule type" value="Genomic_DNA"/>
</dbReference>
<proteinExistence type="predicted"/>
<sequence length="110" mass="12960">MTYKFNKGSLTEYVEMYSCPHVLYRFRGTEENPFSETTNHWANNPSNDILEVTDDHKVFETTLPNTLTVRNRTVSVYTLPDNNQQALVNHYYLLKDGEIVEKMDVQLLRR</sequence>
<evidence type="ECO:0000313" key="1">
    <source>
        <dbReference type="EMBL" id="AGB62615.1"/>
    </source>
</evidence>
<dbReference type="OrthoDB" id="24585at10239"/>
<name>L0LBU3_9CAUD</name>
<keyword evidence="2" id="KW-1185">Reference proteome</keyword>
<dbReference type="Proteomes" id="UP000010364">
    <property type="component" value="Segment"/>
</dbReference>
<accession>L0LBU3</accession>
<dbReference type="GeneID" id="17860666"/>